<accession>A0A0C2SNV8</accession>
<proteinExistence type="predicted"/>
<dbReference type="EMBL" id="KN818486">
    <property type="protein sequence ID" value="KIL55674.1"/>
    <property type="molecule type" value="Genomic_DNA"/>
</dbReference>
<gene>
    <name evidence="2" type="ORF">M378DRAFT_173434</name>
</gene>
<dbReference type="Proteomes" id="UP000054549">
    <property type="component" value="Unassembled WGS sequence"/>
</dbReference>
<dbReference type="AlphaFoldDB" id="A0A0C2SNV8"/>
<reference evidence="2 3" key="1">
    <citation type="submission" date="2014-04" db="EMBL/GenBank/DDBJ databases">
        <title>Evolutionary Origins and Diversification of the Mycorrhizal Mutualists.</title>
        <authorList>
            <consortium name="DOE Joint Genome Institute"/>
            <consortium name="Mycorrhizal Genomics Consortium"/>
            <person name="Kohler A."/>
            <person name="Kuo A."/>
            <person name="Nagy L.G."/>
            <person name="Floudas D."/>
            <person name="Copeland A."/>
            <person name="Barry K.W."/>
            <person name="Cichocki N."/>
            <person name="Veneault-Fourrey C."/>
            <person name="LaButti K."/>
            <person name="Lindquist E.A."/>
            <person name="Lipzen A."/>
            <person name="Lundell T."/>
            <person name="Morin E."/>
            <person name="Murat C."/>
            <person name="Riley R."/>
            <person name="Ohm R."/>
            <person name="Sun H."/>
            <person name="Tunlid A."/>
            <person name="Henrissat B."/>
            <person name="Grigoriev I.V."/>
            <person name="Hibbett D.S."/>
            <person name="Martin F."/>
        </authorList>
    </citation>
    <scope>NUCLEOTIDE SEQUENCE [LARGE SCALE GENOMIC DNA]</scope>
    <source>
        <strain evidence="2 3">Koide BX008</strain>
    </source>
</reference>
<organism evidence="2 3">
    <name type="scientific">Amanita muscaria (strain Koide BX008)</name>
    <dbReference type="NCBI Taxonomy" id="946122"/>
    <lineage>
        <taxon>Eukaryota</taxon>
        <taxon>Fungi</taxon>
        <taxon>Dikarya</taxon>
        <taxon>Basidiomycota</taxon>
        <taxon>Agaricomycotina</taxon>
        <taxon>Agaricomycetes</taxon>
        <taxon>Agaricomycetidae</taxon>
        <taxon>Agaricales</taxon>
        <taxon>Pluteineae</taxon>
        <taxon>Amanitaceae</taxon>
        <taxon>Amanita</taxon>
    </lineage>
</organism>
<evidence type="ECO:0000313" key="3">
    <source>
        <dbReference type="Proteomes" id="UP000054549"/>
    </source>
</evidence>
<keyword evidence="3" id="KW-1185">Reference proteome</keyword>
<evidence type="ECO:0000313" key="2">
    <source>
        <dbReference type="EMBL" id="KIL55674.1"/>
    </source>
</evidence>
<sequence length="99" mass="10872">MTPFSSSTPTTQRILAAPELDLPILLGLRLSLRISLGSETEPGTRSEHGRERREKKREILAHSSKSSEKLSEAPMYEWSSRCGKDGGSEGIGILKCFPS</sequence>
<name>A0A0C2SNV8_AMAMK</name>
<dbReference type="InParanoid" id="A0A0C2SNV8"/>
<evidence type="ECO:0000256" key="1">
    <source>
        <dbReference type="SAM" id="MobiDB-lite"/>
    </source>
</evidence>
<dbReference type="HOGENOM" id="CLU_2319799_0_0_1"/>
<feature type="region of interest" description="Disordered" evidence="1">
    <location>
        <begin position="37"/>
        <end position="76"/>
    </location>
</feature>
<feature type="compositionally biased region" description="Basic and acidic residues" evidence="1">
    <location>
        <begin position="42"/>
        <end position="71"/>
    </location>
</feature>
<protein>
    <submittedName>
        <fullName evidence="2">Uncharacterized protein</fullName>
    </submittedName>
</protein>